<comment type="caution">
    <text evidence="1">The sequence shown here is derived from an EMBL/GenBank/DDBJ whole genome shotgun (WGS) entry which is preliminary data.</text>
</comment>
<dbReference type="EMBL" id="CAQK01000359">
    <property type="protein sequence ID" value="CCQ50829.1"/>
    <property type="molecule type" value="Genomic_DNA"/>
</dbReference>
<reference evidence="1 2" key="2">
    <citation type="submission" date="2013-09" db="EMBL/GenBank/DDBJ databases">
        <title>Whole genome comparison of six Crocosphaera watsonii strains with differing phenotypes.</title>
        <authorList>
            <person name="Bench S.R."/>
            <person name="Heller P."/>
            <person name="Frank I."/>
            <person name="Arciniega M."/>
            <person name="Shilova I.N."/>
            <person name="Zehr J.P."/>
        </authorList>
    </citation>
    <scope>NUCLEOTIDE SEQUENCE [LARGE SCALE GENOMIC DNA]</scope>
    <source>
        <strain evidence="1 2">WH 8502</strain>
    </source>
</reference>
<name>T2IDB0_CROWT</name>
<accession>T2IDB0</accession>
<dbReference type="RefSeq" id="WP_021830363.1">
    <property type="nucleotide sequence ID" value="NZ_CAQK01000359.1"/>
</dbReference>
<evidence type="ECO:0000313" key="2">
    <source>
        <dbReference type="Proteomes" id="UP000018348"/>
    </source>
</evidence>
<reference evidence="1 2" key="1">
    <citation type="submission" date="2013-01" db="EMBL/GenBank/DDBJ databases">
        <authorList>
            <person name="Bench S."/>
        </authorList>
    </citation>
    <scope>NUCLEOTIDE SEQUENCE [LARGE SCALE GENOMIC DNA]</scope>
    <source>
        <strain evidence="1 2">WH 8502</strain>
    </source>
</reference>
<dbReference type="Gene3D" id="3.30.450.40">
    <property type="match status" value="1"/>
</dbReference>
<sequence length="109" mass="12858">MTQAQQDKKKLQEKLRNLNQINQKLIVCKTLKELTTEALKQIRHYLNVQLASIFLFNKDGYIQRCGIDGVDQNNNLINSKNWLANKKYLRRSSCHGRQYSDEKHHSRSN</sequence>
<gene>
    <name evidence="1" type="ORF">CWATWH8502_950</name>
</gene>
<dbReference type="SUPFAM" id="SSF55781">
    <property type="entry name" value="GAF domain-like"/>
    <property type="match status" value="1"/>
</dbReference>
<evidence type="ECO:0000313" key="1">
    <source>
        <dbReference type="EMBL" id="CCQ50829.1"/>
    </source>
</evidence>
<dbReference type="AlphaFoldDB" id="T2IDB0"/>
<protein>
    <submittedName>
        <fullName evidence="1">Uncharacterized protein</fullName>
    </submittedName>
</protein>
<proteinExistence type="predicted"/>
<dbReference type="Proteomes" id="UP000018348">
    <property type="component" value="Unassembled WGS sequence"/>
</dbReference>
<dbReference type="InterPro" id="IPR029016">
    <property type="entry name" value="GAF-like_dom_sf"/>
</dbReference>
<organism evidence="1 2">
    <name type="scientific">Crocosphaera watsonii WH 8502</name>
    <dbReference type="NCBI Taxonomy" id="423474"/>
    <lineage>
        <taxon>Bacteria</taxon>
        <taxon>Bacillati</taxon>
        <taxon>Cyanobacteriota</taxon>
        <taxon>Cyanophyceae</taxon>
        <taxon>Oscillatoriophycideae</taxon>
        <taxon>Chroococcales</taxon>
        <taxon>Aphanothecaceae</taxon>
        <taxon>Crocosphaera</taxon>
    </lineage>
</organism>